<accession>A1CDG4</accession>
<feature type="compositionally biased region" description="Low complexity" evidence="1">
    <location>
        <begin position="8"/>
        <end position="22"/>
    </location>
</feature>
<evidence type="ECO:0000313" key="3">
    <source>
        <dbReference type="Proteomes" id="UP000006701"/>
    </source>
</evidence>
<dbReference type="STRING" id="344612.A1CDG4"/>
<dbReference type="RefSeq" id="XP_001273317.1">
    <property type="nucleotide sequence ID" value="XM_001273316.1"/>
</dbReference>
<dbReference type="eggNOG" id="ENOG502SKK7">
    <property type="taxonomic scope" value="Eukaryota"/>
</dbReference>
<evidence type="ECO:0000256" key="1">
    <source>
        <dbReference type="SAM" id="MobiDB-lite"/>
    </source>
</evidence>
<dbReference type="EMBL" id="DS027051">
    <property type="protein sequence ID" value="EAW11891.1"/>
    <property type="molecule type" value="Genomic_DNA"/>
</dbReference>
<dbReference type="VEuPathDB" id="FungiDB:ACLA_006480"/>
<feature type="region of interest" description="Disordered" evidence="1">
    <location>
        <begin position="1"/>
        <end position="22"/>
    </location>
</feature>
<dbReference type="AlphaFoldDB" id="A1CDG4"/>
<keyword evidence="3" id="KW-1185">Reference proteome</keyword>
<sequence>MDTLQAKSEPNSSSENPTSWSSDCEEWLSQLASMSGPGAGLRSVGTPMEEIDSIFDSVFAPIAGDPTVPTTKASLSNQLQLYGSDEDLLDAYYVFIHPYHPILPPPERSPVYNRPLCQRPEFEPSSPLSLAISAILVLIPHPEEINPSRAGYVKLRREFAHSFARNALAAIGVDSESLDQPDGLQGLNRKPFHPKLPVHLESIVALNLLSVYEYAQRGNLSTMRDRAGEALSMAMKLSLHESLDEDEYASGKRRAWWMTGWKIPVEAQQTLLEAVAFVRDLEEIKVSGCPIPGIGERMLDLDAQIGSLLFLCRDAPSVSKIAPRLESPESMASKIMITVAEIRLHTARIKAHRLCAFQDIPSFHQRLYEFGPTPTDSDPDCRAEPPCQNGVQGPLSTDLLPPSPLQLPFTSHESSKICFHGALNIVTLLHNLPFPNPTNEIPLNSPPYLSTTSRVEIPRSVLTFACCGMQSGYVMLMLCLKARSLRERRMEASNFANTSSLTGLLNELHQSLRLLLKCLTNCSVAFEALQGMRDQISLAMEQEFQR</sequence>
<dbReference type="OMA" id="LIPHPNE"/>
<protein>
    <recommendedName>
        <fullName evidence="4">C6 finger domain protein</fullName>
    </recommendedName>
</protein>
<dbReference type="GeneID" id="4705627"/>
<dbReference type="PANTHER" id="PTHR47431">
    <property type="entry name" value="ZN(II)2CYS6 TRANSCRIPTION FACTOR (EUROFUNG)-RELATED"/>
    <property type="match status" value="1"/>
</dbReference>
<dbReference type="Proteomes" id="UP000006701">
    <property type="component" value="Unassembled WGS sequence"/>
</dbReference>
<evidence type="ECO:0008006" key="4">
    <source>
        <dbReference type="Google" id="ProtNLM"/>
    </source>
</evidence>
<gene>
    <name evidence="2" type="ORF">ACLA_006480</name>
</gene>
<evidence type="ECO:0000313" key="2">
    <source>
        <dbReference type="EMBL" id="EAW11891.1"/>
    </source>
</evidence>
<organism evidence="2 3">
    <name type="scientific">Aspergillus clavatus (strain ATCC 1007 / CBS 513.65 / DSM 816 / NCTC 3887 / NRRL 1 / QM 1276 / 107)</name>
    <dbReference type="NCBI Taxonomy" id="344612"/>
    <lineage>
        <taxon>Eukaryota</taxon>
        <taxon>Fungi</taxon>
        <taxon>Dikarya</taxon>
        <taxon>Ascomycota</taxon>
        <taxon>Pezizomycotina</taxon>
        <taxon>Eurotiomycetes</taxon>
        <taxon>Eurotiomycetidae</taxon>
        <taxon>Eurotiales</taxon>
        <taxon>Aspergillaceae</taxon>
        <taxon>Aspergillus</taxon>
        <taxon>Aspergillus subgen. Fumigati</taxon>
    </lineage>
</organism>
<dbReference type="KEGG" id="act:ACLA_006480"/>
<dbReference type="PANTHER" id="PTHR47431:SF5">
    <property type="entry name" value="ZN(II)2CYS6 TRANSCRIPTION FACTOR (EUROFUNG)"/>
    <property type="match status" value="1"/>
</dbReference>
<dbReference type="HOGENOM" id="CLU_014802_0_0_1"/>
<proteinExistence type="predicted"/>
<name>A1CDG4_ASPCL</name>
<dbReference type="CDD" id="cd12148">
    <property type="entry name" value="fungal_TF_MHR"/>
    <property type="match status" value="1"/>
</dbReference>
<dbReference type="OrthoDB" id="10250282at2759"/>
<reference evidence="2 3" key="1">
    <citation type="journal article" date="2008" name="PLoS Genet.">
        <title>Genomic islands in the pathogenic filamentous fungus Aspergillus fumigatus.</title>
        <authorList>
            <person name="Fedorova N.D."/>
            <person name="Khaldi N."/>
            <person name="Joardar V.S."/>
            <person name="Maiti R."/>
            <person name="Amedeo P."/>
            <person name="Anderson M.J."/>
            <person name="Crabtree J."/>
            <person name="Silva J.C."/>
            <person name="Badger J.H."/>
            <person name="Albarraq A."/>
            <person name="Angiuoli S."/>
            <person name="Bussey H."/>
            <person name="Bowyer P."/>
            <person name="Cotty P.J."/>
            <person name="Dyer P.S."/>
            <person name="Egan A."/>
            <person name="Galens K."/>
            <person name="Fraser-Liggett C.M."/>
            <person name="Haas B.J."/>
            <person name="Inman J.M."/>
            <person name="Kent R."/>
            <person name="Lemieux S."/>
            <person name="Malavazi I."/>
            <person name="Orvis J."/>
            <person name="Roemer T."/>
            <person name="Ronning C.M."/>
            <person name="Sundaram J.P."/>
            <person name="Sutton G."/>
            <person name="Turner G."/>
            <person name="Venter J.C."/>
            <person name="White O.R."/>
            <person name="Whitty B.R."/>
            <person name="Youngman P."/>
            <person name="Wolfe K.H."/>
            <person name="Goldman G.H."/>
            <person name="Wortman J.R."/>
            <person name="Jiang B."/>
            <person name="Denning D.W."/>
            <person name="Nierman W.C."/>
        </authorList>
    </citation>
    <scope>NUCLEOTIDE SEQUENCE [LARGE SCALE GENOMIC DNA]</scope>
    <source>
        <strain evidence="3">ATCC 1007 / CBS 513.65 / DSM 816 / NCTC 3887 / NRRL 1</strain>
    </source>
</reference>